<keyword evidence="1" id="KW-0812">Transmembrane</keyword>
<organism evidence="2 3">
    <name type="scientific">Evansella vedderi</name>
    <dbReference type="NCBI Taxonomy" id="38282"/>
    <lineage>
        <taxon>Bacteria</taxon>
        <taxon>Bacillati</taxon>
        <taxon>Bacillota</taxon>
        <taxon>Bacilli</taxon>
        <taxon>Bacillales</taxon>
        <taxon>Bacillaceae</taxon>
        <taxon>Evansella</taxon>
    </lineage>
</organism>
<protein>
    <submittedName>
        <fullName evidence="2">Amino acid transporter</fullName>
    </submittedName>
</protein>
<keyword evidence="1" id="KW-0472">Membrane</keyword>
<accession>A0ABT9ZW56</accession>
<dbReference type="RefSeq" id="WP_307326397.1">
    <property type="nucleotide sequence ID" value="NZ_JAUSUG010000011.1"/>
</dbReference>
<evidence type="ECO:0000313" key="3">
    <source>
        <dbReference type="Proteomes" id="UP001230005"/>
    </source>
</evidence>
<keyword evidence="3" id="KW-1185">Reference proteome</keyword>
<keyword evidence="1" id="KW-1133">Transmembrane helix</keyword>
<dbReference type="Proteomes" id="UP001230005">
    <property type="component" value="Unassembled WGS sequence"/>
</dbReference>
<feature type="transmembrane region" description="Helical" evidence="1">
    <location>
        <begin position="12"/>
        <end position="37"/>
    </location>
</feature>
<reference evidence="2 3" key="1">
    <citation type="submission" date="2023-07" db="EMBL/GenBank/DDBJ databases">
        <title>Genomic Encyclopedia of Type Strains, Phase IV (KMG-IV): sequencing the most valuable type-strain genomes for metagenomic binning, comparative biology and taxonomic classification.</title>
        <authorList>
            <person name="Goeker M."/>
        </authorList>
    </citation>
    <scope>NUCLEOTIDE SEQUENCE [LARGE SCALE GENOMIC DNA]</scope>
    <source>
        <strain evidence="2 3">DSM 9768</strain>
    </source>
</reference>
<proteinExistence type="predicted"/>
<feature type="transmembrane region" description="Helical" evidence="1">
    <location>
        <begin position="57"/>
        <end position="77"/>
    </location>
</feature>
<evidence type="ECO:0000313" key="2">
    <source>
        <dbReference type="EMBL" id="MDQ0255467.1"/>
    </source>
</evidence>
<evidence type="ECO:0000256" key="1">
    <source>
        <dbReference type="SAM" id="Phobius"/>
    </source>
</evidence>
<name>A0ABT9ZW56_9BACI</name>
<gene>
    <name evidence="2" type="ORF">J2S74_002849</name>
</gene>
<comment type="caution">
    <text evidence="2">The sequence shown here is derived from an EMBL/GenBank/DDBJ whole genome shotgun (WGS) entry which is preliminary data.</text>
</comment>
<dbReference type="EMBL" id="JAUSUG010000011">
    <property type="protein sequence ID" value="MDQ0255467.1"/>
    <property type="molecule type" value="Genomic_DNA"/>
</dbReference>
<sequence length="112" mass="13771">MGWIQEEKWDVLILAVIISYFLIGAFINFIIFLLAKIREEDERYEIWDPVLNTIPGFINFVFVYSLLWLPVMIPFVLNRKQKQGNRQKSKWVYFIKHPIQAYKDWFMKRYYQ</sequence>